<dbReference type="InterPro" id="IPR004995">
    <property type="entry name" value="Spore_Ger"/>
</dbReference>
<organism evidence="7 8">
    <name type="scientific">Priestia iocasae</name>
    <dbReference type="NCBI Taxonomy" id="2291674"/>
    <lineage>
        <taxon>Bacteria</taxon>
        <taxon>Bacillati</taxon>
        <taxon>Bacillota</taxon>
        <taxon>Bacilli</taxon>
        <taxon>Bacillales</taxon>
        <taxon>Bacillaceae</taxon>
        <taxon>Priestia</taxon>
    </lineage>
</organism>
<evidence type="ECO:0000256" key="6">
    <source>
        <dbReference type="SAM" id="Phobius"/>
    </source>
</evidence>
<feature type="transmembrane region" description="Helical" evidence="6">
    <location>
        <begin position="360"/>
        <end position="379"/>
    </location>
</feature>
<gene>
    <name evidence="7" type="ORF">JOC83_000859</name>
</gene>
<feature type="transmembrane region" description="Helical" evidence="6">
    <location>
        <begin position="391"/>
        <end position="415"/>
    </location>
</feature>
<accession>A0ABS2QS46</accession>
<keyword evidence="6" id="KW-0812">Transmembrane</keyword>
<sequence>MNEQTSFEQIPDFVKEEEAFYPFQVYYYRTLIDQDRLQRDILKSLVEHRANTIEDVEKSLPVGMMVKGHRKKEIHEKLLQGYVCIQHVDAHSALLVQAISEQNRAISIPEVEFSVLGPKQSFIEALDTNLSLIRKRLPIPQLQIEEVIVGKLTKSTVNVLSIKGITDEENVQTVVQRLKDVDYDHVMDSSYLIQFLEDNSKSVFPQLIDTERPDRAVAALVEGKVVFLMDGSPQAVIGPITLIEFFSAFEDYYLSWQIASALRLIRIFAVLFSIFATPLYVAVLTYHPELIPNDLLGTLVSSRSGIPFPPILEAIFLEITIELLREAGARLPTKVGQTIGIVGGIVIGTASVEAGLTSNVLLIIVALSALASFTTPVYRMGNTIRLIRFPLLIASNIWGMLSLMLGLTFFIVHLINLKSLGRPYMEPLYPLRLADWKDAIIRLPFSMQKKRPIQERTKKSNRFKTRMNDIDER</sequence>
<proteinExistence type="inferred from homology"/>
<dbReference type="PANTHER" id="PTHR22550:SF5">
    <property type="entry name" value="LEUCINE ZIPPER PROTEIN 4"/>
    <property type="match status" value="1"/>
</dbReference>
<keyword evidence="6" id="KW-1133">Transmembrane helix</keyword>
<dbReference type="InterPro" id="IPR050768">
    <property type="entry name" value="UPF0353/GerABKA_families"/>
</dbReference>
<evidence type="ECO:0000256" key="1">
    <source>
        <dbReference type="ARBA" id="ARBA00004141"/>
    </source>
</evidence>
<evidence type="ECO:0000313" key="8">
    <source>
        <dbReference type="Proteomes" id="UP000809829"/>
    </source>
</evidence>
<reference evidence="7 8" key="1">
    <citation type="submission" date="2021-01" db="EMBL/GenBank/DDBJ databases">
        <title>Genomic Encyclopedia of Type Strains, Phase IV (KMG-IV): sequencing the most valuable type-strain genomes for metagenomic binning, comparative biology and taxonomic classification.</title>
        <authorList>
            <person name="Goeker M."/>
        </authorList>
    </citation>
    <scope>NUCLEOTIDE SEQUENCE [LARGE SCALE GENOMIC DNA]</scope>
    <source>
        <strain evidence="7 8">DSM 104297</strain>
    </source>
</reference>
<evidence type="ECO:0000256" key="3">
    <source>
        <dbReference type="ARBA" id="ARBA00023136"/>
    </source>
</evidence>
<comment type="subcellular location">
    <subcellularLocation>
        <location evidence="4">Cell membrane</location>
    </subcellularLocation>
    <subcellularLocation>
        <location evidence="1">Membrane</location>
        <topology evidence="1">Multi-pass membrane protein</topology>
    </subcellularLocation>
</comment>
<dbReference type="PIRSF" id="PIRSF005690">
    <property type="entry name" value="GerBA"/>
    <property type="match status" value="1"/>
</dbReference>
<feature type="transmembrane region" description="Helical" evidence="6">
    <location>
        <begin position="336"/>
        <end position="354"/>
    </location>
</feature>
<comment type="caution">
    <text evidence="7">The sequence shown here is derived from an EMBL/GenBank/DDBJ whole genome shotgun (WGS) entry which is preliminary data.</text>
</comment>
<dbReference type="Pfam" id="PF03323">
    <property type="entry name" value="GerA"/>
    <property type="match status" value="1"/>
</dbReference>
<feature type="transmembrane region" description="Helical" evidence="6">
    <location>
        <begin position="264"/>
        <end position="286"/>
    </location>
</feature>
<evidence type="ECO:0000256" key="2">
    <source>
        <dbReference type="ARBA" id="ARBA00005278"/>
    </source>
</evidence>
<dbReference type="EMBL" id="JAFBFC010000001">
    <property type="protein sequence ID" value="MBM7702033.1"/>
    <property type="molecule type" value="Genomic_DNA"/>
</dbReference>
<evidence type="ECO:0000313" key="7">
    <source>
        <dbReference type="EMBL" id="MBM7702033.1"/>
    </source>
</evidence>
<dbReference type="Proteomes" id="UP000809829">
    <property type="component" value="Unassembled WGS sequence"/>
</dbReference>
<protein>
    <submittedName>
        <fullName evidence="7">Uncharacterized protein</fullName>
    </submittedName>
</protein>
<keyword evidence="3 4" id="KW-0472">Membrane</keyword>
<name>A0ABS2QS46_9BACI</name>
<keyword evidence="8" id="KW-1185">Reference proteome</keyword>
<feature type="region of interest" description="Disordered" evidence="5">
    <location>
        <begin position="451"/>
        <end position="473"/>
    </location>
</feature>
<dbReference type="RefSeq" id="WP_205184239.1">
    <property type="nucleotide sequence ID" value="NZ_JAFBFC010000001.1"/>
</dbReference>
<evidence type="ECO:0000256" key="5">
    <source>
        <dbReference type="SAM" id="MobiDB-lite"/>
    </source>
</evidence>
<comment type="similarity">
    <text evidence="2 4">Belongs to the GerABKA family.</text>
</comment>
<evidence type="ECO:0000256" key="4">
    <source>
        <dbReference type="PIRNR" id="PIRNR005690"/>
    </source>
</evidence>
<dbReference type="PANTHER" id="PTHR22550">
    <property type="entry name" value="SPORE GERMINATION PROTEIN"/>
    <property type="match status" value="1"/>
</dbReference>